<gene>
    <name evidence="2" type="ORF">PCL_05164</name>
    <name evidence="1" type="ORF">Purlil1_8783</name>
</gene>
<dbReference type="Proteomes" id="UP000245956">
    <property type="component" value="Unassembled WGS sequence"/>
</dbReference>
<accession>A0A2U3DW38</accession>
<evidence type="ECO:0000313" key="1">
    <source>
        <dbReference type="EMBL" id="KAK4086833.1"/>
    </source>
</evidence>
<keyword evidence="4" id="KW-1185">Reference proteome</keyword>
<dbReference type="AlphaFoldDB" id="A0A2U3DW38"/>
<protein>
    <submittedName>
        <fullName evidence="2">Uncharacterized protein</fullName>
    </submittedName>
</protein>
<organism evidence="2 3">
    <name type="scientific">Purpureocillium lilacinum</name>
    <name type="common">Paecilomyces lilacinus</name>
    <dbReference type="NCBI Taxonomy" id="33203"/>
    <lineage>
        <taxon>Eukaryota</taxon>
        <taxon>Fungi</taxon>
        <taxon>Dikarya</taxon>
        <taxon>Ascomycota</taxon>
        <taxon>Pezizomycotina</taxon>
        <taxon>Sordariomycetes</taxon>
        <taxon>Hypocreomycetidae</taxon>
        <taxon>Hypocreales</taxon>
        <taxon>Ophiocordycipitaceae</taxon>
        <taxon>Purpureocillium</taxon>
    </lineage>
</organism>
<reference evidence="2 3" key="2">
    <citation type="journal article" date="2016" name="Front. Microbiol.">
        <title>Genome and transcriptome sequences reveal the specific parasitism of the nematophagous Purpureocillium lilacinum 36-1.</title>
        <authorList>
            <person name="Xie J."/>
            <person name="Li S."/>
            <person name="Mo C."/>
            <person name="Xiao X."/>
            <person name="Peng D."/>
            <person name="Wang G."/>
            <person name="Xiao Y."/>
        </authorList>
    </citation>
    <scope>NUCLEOTIDE SEQUENCE [LARGE SCALE GENOMIC DNA]</scope>
    <source>
        <strain evidence="2 3">36-1</strain>
    </source>
</reference>
<reference evidence="1 4" key="4">
    <citation type="journal article" date="2024" name="Microbiol. Resour. Announc.">
        <title>Genome annotations for the ascomycete fungi Trichoderma harzianum, Trichoderma aggressivum, and Purpureocillium lilacinum.</title>
        <authorList>
            <person name="Beijen E.P.W."/>
            <person name="Ohm R.A."/>
        </authorList>
    </citation>
    <scope>NUCLEOTIDE SEQUENCE [LARGE SCALE GENOMIC DNA]</scope>
    <source>
        <strain evidence="1 4">CBS 150709</strain>
    </source>
</reference>
<evidence type="ECO:0000313" key="2">
    <source>
        <dbReference type="EMBL" id="PWI66466.1"/>
    </source>
</evidence>
<comment type="caution">
    <text evidence="2">The sequence shown here is derived from an EMBL/GenBank/DDBJ whole genome shotgun (WGS) entry which is preliminary data.</text>
</comment>
<name>A0A2U3DW38_PURLI</name>
<evidence type="ECO:0000313" key="3">
    <source>
        <dbReference type="Proteomes" id="UP000245956"/>
    </source>
</evidence>
<dbReference type="Proteomes" id="UP001287286">
    <property type="component" value="Unassembled WGS sequence"/>
</dbReference>
<reference evidence="1" key="3">
    <citation type="submission" date="2023-11" db="EMBL/GenBank/DDBJ databases">
        <authorList>
            <person name="Beijen E."/>
            <person name="Ohm R.A."/>
        </authorList>
    </citation>
    <scope>NUCLEOTIDE SEQUENCE</scope>
    <source>
        <strain evidence="1">CBS 150709</strain>
    </source>
</reference>
<proteinExistence type="predicted"/>
<dbReference type="EMBL" id="LCWV01000025">
    <property type="protein sequence ID" value="PWI66466.1"/>
    <property type="molecule type" value="Genomic_DNA"/>
</dbReference>
<sequence>MSLLGPQLETNPVRPCWVCKTTSDLPPAWHFTTNPAEQPARALDGALKGLEDWLHRLSEVCFRQVHVRHDEVVLASTARIACHLPTRQPRACSFAPRMLPPDAGTRGGACHPASAAIMGGRGVDDHQLDVRVVKWRRDTEETGRCRSTGLAAVTSLWLPDKPQTRVSLSEILELLSIGGMANARRASTLRTRLARPAQEYE</sequence>
<evidence type="ECO:0000313" key="4">
    <source>
        <dbReference type="Proteomes" id="UP001287286"/>
    </source>
</evidence>
<dbReference type="EMBL" id="JAWRVI010000037">
    <property type="protein sequence ID" value="KAK4086833.1"/>
    <property type="molecule type" value="Genomic_DNA"/>
</dbReference>
<reference evidence="2" key="1">
    <citation type="submission" date="2015-05" db="EMBL/GenBank/DDBJ databases">
        <authorList>
            <person name="Wang D.B."/>
            <person name="Wang M."/>
        </authorList>
    </citation>
    <scope>NUCLEOTIDE SEQUENCE</scope>
    <source>
        <strain evidence="2">36-1</strain>
    </source>
</reference>